<dbReference type="Proteomes" id="UP001497744">
    <property type="component" value="Unassembled WGS sequence"/>
</dbReference>
<evidence type="ECO:0000256" key="1">
    <source>
        <dbReference type="SAM" id="MobiDB-lite"/>
    </source>
</evidence>
<reference evidence="2 3" key="1">
    <citation type="submission" date="2021-06" db="EMBL/GenBank/DDBJ databases">
        <title>Genome sequence of Babesia caballi.</title>
        <authorList>
            <person name="Yamagishi J."/>
            <person name="Kidaka T."/>
            <person name="Ochi A."/>
        </authorList>
    </citation>
    <scope>NUCLEOTIDE SEQUENCE [LARGE SCALE GENOMIC DNA]</scope>
    <source>
        <strain evidence="2">USDA-D6B2</strain>
    </source>
</reference>
<organism evidence="2 3">
    <name type="scientific">Babesia caballi</name>
    <dbReference type="NCBI Taxonomy" id="5871"/>
    <lineage>
        <taxon>Eukaryota</taxon>
        <taxon>Sar</taxon>
        <taxon>Alveolata</taxon>
        <taxon>Apicomplexa</taxon>
        <taxon>Aconoidasida</taxon>
        <taxon>Piroplasmida</taxon>
        <taxon>Babesiidae</taxon>
        <taxon>Babesia</taxon>
    </lineage>
</organism>
<evidence type="ECO:0000313" key="3">
    <source>
        <dbReference type="Proteomes" id="UP001497744"/>
    </source>
</evidence>
<feature type="region of interest" description="Disordered" evidence="1">
    <location>
        <begin position="248"/>
        <end position="269"/>
    </location>
</feature>
<name>A0AAV4LNF3_BABCB</name>
<sequence>MVEPSNSSAPAIPTGASPTGFRCQTQRSRIPQCRPKPSSYLKPDNSQPKEADSPRQPAATQAENAAPPSTPLEAEPETYTSALYNKLSTMLTDFKGLIYSNRMVSAATAEVSQRRSNATDRFIAFIPNFTFPRPGFELSDAFMPEHDNFTDCFALFIENPLPRDAVDAPRISDGTAMDRMDSTLTCEVVRRLSKEILSESGPYQCVFEEEVDEGTPPCGVRKIMNDLKITSGRLRVFQNMRSLAKLRERRDVASGSADTPAGPPRCRAEGEDRKWHVGECFKHRLAALNEYLSRRSEGSPAAASLRNYFSTLRLRRTEDSPPEDSPPEDFYDENADHRLRDHVLMHTDHWGEFQYDTVETVLRDDQNSVVRLPYGCTVM</sequence>
<dbReference type="EMBL" id="BPLF01000001">
    <property type="protein sequence ID" value="GIX61494.1"/>
    <property type="molecule type" value="Genomic_DNA"/>
</dbReference>
<gene>
    <name evidence="2" type="ORF">BcabD6B2_09290</name>
</gene>
<feature type="region of interest" description="Disordered" evidence="1">
    <location>
        <begin position="1"/>
        <end position="74"/>
    </location>
</feature>
<accession>A0AAV4LNF3</accession>
<feature type="region of interest" description="Disordered" evidence="1">
    <location>
        <begin position="314"/>
        <end position="333"/>
    </location>
</feature>
<protein>
    <submittedName>
        <fullName evidence="2">Bifunctional (P)ppGpp synthetase/guanosine-3',5'-bis(Diphosphate) 3'-pyrophosphohydrolase</fullName>
    </submittedName>
</protein>
<comment type="caution">
    <text evidence="2">The sequence shown here is derived from an EMBL/GenBank/DDBJ whole genome shotgun (WGS) entry which is preliminary data.</text>
</comment>
<evidence type="ECO:0000313" key="2">
    <source>
        <dbReference type="EMBL" id="GIX61494.1"/>
    </source>
</evidence>
<dbReference type="RefSeq" id="XP_067713565.1">
    <property type="nucleotide sequence ID" value="XM_067857464.1"/>
</dbReference>
<dbReference type="GeneID" id="94192977"/>
<proteinExistence type="predicted"/>
<keyword evidence="3" id="KW-1185">Reference proteome</keyword>
<dbReference type="AlphaFoldDB" id="A0AAV4LNF3"/>
<feature type="compositionally biased region" description="Acidic residues" evidence="1">
    <location>
        <begin position="320"/>
        <end position="333"/>
    </location>
</feature>